<sequence>MLRDVAIDLIKFKSKNDFLEFLEDKTYFVKVYTDGSKTKDRTSFAFFDSSMNIGSVYKCSNFFSVFSAEVLGIIYALEHIRVNYSAGDKILILSDSMSALQALKNKCISASVNYLIYKLRSCLSFLYFRNIFVEFCWVPGHSGIVGNEFVDKLAKSTKDINISDFKVPYSDLVYSIKQNMMKRWSNYLSKSRETKGKWLAEIVPVPSTKSWFDNFRFFPGRAFISIICRLRIGHGHFPAHLFRLKLSESAACTYCNSGMCDLDHIFFNCPEFNQQRLLFNALCKDTGLKSIPNSIQGILKLPQLFSIVYNFVLHTIERL</sequence>
<keyword evidence="6" id="KW-0255">Endonuclease</keyword>
<dbReference type="AlphaFoldDB" id="A0A8R2QV03"/>
<dbReference type="InterPro" id="IPR050092">
    <property type="entry name" value="RNase_H"/>
</dbReference>
<dbReference type="InterPro" id="IPR002156">
    <property type="entry name" value="RNaseH_domain"/>
</dbReference>
<dbReference type="EnsemblMetazoa" id="XM_038013541.1">
    <property type="protein sequence ID" value="XP_037869469.1"/>
    <property type="gene ID" value="LOC119629043"/>
</dbReference>
<protein>
    <recommendedName>
        <fullName evidence="3">ribonuclease H</fullName>
        <ecNumber evidence="3">3.1.26.4</ecNumber>
    </recommendedName>
</protein>
<dbReference type="GO" id="GO:0046872">
    <property type="term" value="F:metal ion binding"/>
    <property type="evidence" value="ECO:0007669"/>
    <property type="project" value="UniProtKB-KW"/>
</dbReference>
<keyword evidence="5" id="KW-0479">Metal-binding</keyword>
<dbReference type="InterPro" id="IPR012337">
    <property type="entry name" value="RNaseH-like_sf"/>
</dbReference>
<dbReference type="Pfam" id="PF00075">
    <property type="entry name" value="RNase_H"/>
    <property type="match status" value="1"/>
</dbReference>
<dbReference type="GO" id="GO:0004523">
    <property type="term" value="F:RNA-DNA hybrid ribonuclease activity"/>
    <property type="evidence" value="ECO:0007669"/>
    <property type="project" value="UniProtKB-EC"/>
</dbReference>
<evidence type="ECO:0000256" key="6">
    <source>
        <dbReference type="ARBA" id="ARBA00022759"/>
    </source>
</evidence>
<accession>A0A8R2QV03</accession>
<keyword evidence="4" id="KW-0540">Nuclease</keyword>
<evidence type="ECO:0000313" key="9">
    <source>
        <dbReference type="EnsemblMetazoa" id="XP_037869469.1"/>
    </source>
</evidence>
<reference evidence="10" key="1">
    <citation type="journal article" date="2008" name="Insect Biochem. Mol. Biol.">
        <title>The genome of a lepidopteran model insect, the silkworm Bombyx mori.</title>
        <authorList>
            <consortium name="International Silkworm Genome Consortium"/>
        </authorList>
    </citation>
    <scope>NUCLEOTIDE SEQUENCE [LARGE SCALE GENOMIC DNA]</scope>
    <source>
        <strain evidence="10">p50T</strain>
    </source>
</reference>
<evidence type="ECO:0000256" key="1">
    <source>
        <dbReference type="ARBA" id="ARBA00000077"/>
    </source>
</evidence>
<dbReference type="SUPFAM" id="SSF53098">
    <property type="entry name" value="Ribonuclease H-like"/>
    <property type="match status" value="1"/>
</dbReference>
<name>A0A8R2QV03_BOMMO</name>
<evidence type="ECO:0000256" key="4">
    <source>
        <dbReference type="ARBA" id="ARBA00022722"/>
    </source>
</evidence>
<reference evidence="9" key="2">
    <citation type="submission" date="2022-06" db="UniProtKB">
        <authorList>
            <consortium name="EnsemblMetazoa"/>
        </authorList>
    </citation>
    <scope>IDENTIFICATION</scope>
    <source>
        <strain evidence="9">p50T (Dazao)</strain>
    </source>
</reference>
<dbReference type="GO" id="GO:0043137">
    <property type="term" value="P:DNA replication, removal of RNA primer"/>
    <property type="evidence" value="ECO:0007669"/>
    <property type="project" value="TreeGrafter"/>
</dbReference>
<dbReference type="InterPro" id="IPR036397">
    <property type="entry name" value="RNaseH_sf"/>
</dbReference>
<dbReference type="Gene3D" id="3.30.420.10">
    <property type="entry name" value="Ribonuclease H-like superfamily/Ribonuclease H"/>
    <property type="match status" value="1"/>
</dbReference>
<dbReference type="PANTHER" id="PTHR10642">
    <property type="entry name" value="RIBONUCLEASE H1"/>
    <property type="match status" value="1"/>
</dbReference>
<keyword evidence="7" id="KW-0378">Hydrolase</keyword>
<evidence type="ECO:0000256" key="2">
    <source>
        <dbReference type="ARBA" id="ARBA00005300"/>
    </source>
</evidence>
<dbReference type="Proteomes" id="UP000005204">
    <property type="component" value="Unassembled WGS sequence"/>
</dbReference>
<dbReference type="EC" id="3.1.26.4" evidence="3"/>
<proteinExistence type="inferred from homology"/>
<evidence type="ECO:0000256" key="3">
    <source>
        <dbReference type="ARBA" id="ARBA00012180"/>
    </source>
</evidence>
<evidence type="ECO:0000313" key="10">
    <source>
        <dbReference type="Proteomes" id="UP000005204"/>
    </source>
</evidence>
<evidence type="ECO:0000256" key="7">
    <source>
        <dbReference type="ARBA" id="ARBA00022801"/>
    </source>
</evidence>
<evidence type="ECO:0000256" key="5">
    <source>
        <dbReference type="ARBA" id="ARBA00022723"/>
    </source>
</evidence>
<evidence type="ECO:0000259" key="8">
    <source>
        <dbReference type="PROSITE" id="PS50879"/>
    </source>
</evidence>
<dbReference type="PANTHER" id="PTHR10642:SF26">
    <property type="entry name" value="RIBONUCLEASE H1"/>
    <property type="match status" value="1"/>
</dbReference>
<comment type="similarity">
    <text evidence="2">Belongs to the RNase H family.</text>
</comment>
<feature type="domain" description="RNase H type-1" evidence="8">
    <location>
        <begin position="25"/>
        <end position="159"/>
    </location>
</feature>
<keyword evidence="10" id="KW-1185">Reference proteome</keyword>
<dbReference type="GO" id="GO:0003676">
    <property type="term" value="F:nucleic acid binding"/>
    <property type="evidence" value="ECO:0007669"/>
    <property type="project" value="InterPro"/>
</dbReference>
<dbReference type="CDD" id="cd09276">
    <property type="entry name" value="Rnase_HI_RT_non_LTR"/>
    <property type="match status" value="1"/>
</dbReference>
<dbReference type="PROSITE" id="PS50879">
    <property type="entry name" value="RNASE_H_1"/>
    <property type="match status" value="1"/>
</dbReference>
<comment type="catalytic activity">
    <reaction evidence="1">
        <text>Endonucleolytic cleavage to 5'-phosphomonoester.</text>
        <dbReference type="EC" id="3.1.26.4"/>
    </reaction>
</comment>
<organism evidence="9 10">
    <name type="scientific">Bombyx mori</name>
    <name type="common">Silk moth</name>
    <dbReference type="NCBI Taxonomy" id="7091"/>
    <lineage>
        <taxon>Eukaryota</taxon>
        <taxon>Metazoa</taxon>
        <taxon>Ecdysozoa</taxon>
        <taxon>Arthropoda</taxon>
        <taxon>Hexapoda</taxon>
        <taxon>Insecta</taxon>
        <taxon>Pterygota</taxon>
        <taxon>Neoptera</taxon>
        <taxon>Endopterygota</taxon>
        <taxon>Lepidoptera</taxon>
        <taxon>Glossata</taxon>
        <taxon>Ditrysia</taxon>
        <taxon>Bombycoidea</taxon>
        <taxon>Bombycidae</taxon>
        <taxon>Bombycinae</taxon>
        <taxon>Bombyx</taxon>
    </lineage>
</organism>